<reference evidence="2" key="1">
    <citation type="submission" date="2020-05" db="EMBL/GenBank/DDBJ databases">
        <title>Phylogenomic resolution of chytrid fungi.</title>
        <authorList>
            <person name="Stajich J.E."/>
            <person name="Amses K."/>
            <person name="Simmons R."/>
            <person name="Seto K."/>
            <person name="Myers J."/>
            <person name="Bonds A."/>
            <person name="Quandt C.A."/>
            <person name="Barry K."/>
            <person name="Liu P."/>
            <person name="Grigoriev I."/>
            <person name="Longcore J.E."/>
            <person name="James T.Y."/>
        </authorList>
    </citation>
    <scope>NUCLEOTIDE SEQUENCE</scope>
    <source>
        <strain evidence="2">JEL0476</strain>
    </source>
</reference>
<evidence type="ECO:0000313" key="3">
    <source>
        <dbReference type="Proteomes" id="UP001211065"/>
    </source>
</evidence>
<proteinExistence type="predicted"/>
<dbReference type="AlphaFoldDB" id="A0AAD5Y177"/>
<evidence type="ECO:0000313" key="2">
    <source>
        <dbReference type="EMBL" id="KAJ3222040.1"/>
    </source>
</evidence>
<name>A0AAD5Y177_9FUNG</name>
<accession>A0AAD5Y177</accession>
<dbReference type="Proteomes" id="UP001211065">
    <property type="component" value="Unassembled WGS sequence"/>
</dbReference>
<keyword evidence="3" id="KW-1185">Reference proteome</keyword>
<organism evidence="2 3">
    <name type="scientific">Clydaea vesicula</name>
    <dbReference type="NCBI Taxonomy" id="447962"/>
    <lineage>
        <taxon>Eukaryota</taxon>
        <taxon>Fungi</taxon>
        <taxon>Fungi incertae sedis</taxon>
        <taxon>Chytridiomycota</taxon>
        <taxon>Chytridiomycota incertae sedis</taxon>
        <taxon>Chytridiomycetes</taxon>
        <taxon>Lobulomycetales</taxon>
        <taxon>Lobulomycetaceae</taxon>
        <taxon>Clydaea</taxon>
    </lineage>
</organism>
<gene>
    <name evidence="2" type="ORF">HK099_002778</name>
</gene>
<protein>
    <submittedName>
        <fullName evidence="2">Uncharacterized protein</fullName>
    </submittedName>
</protein>
<sequence>MQHLANNSNSLVKSDGAPSLPLYMQNNIPPELPLQADLKTSPILTTTVKHDFVIKVTEVSNKFVTLALLNKWVKSFNELFPITVEVFLRFINYEAIKLFKKELDLNTFKKEIEYLVHFHSFINCKWWSANVRYHPIVVRKFCTIRSTLKKLKNQRQLNRVDIFKEKGYLNDIKKDCIQKLYMEGSKCNYSNSDSKRDWSIILNTLTQLNCETTNNESETDGHDEENTEDYDWLIDEGYDFNNSENEDDNDQKGKGFGYKKLAVSKGWCNADNIFPISLENILLYIDHELNRIKKRQLTIGSLKKSISVLASEHRALGLNWDKVRFHELVCSKLKVQKKHKRTPLPVTHFNVNETDNSMRIHDVNKQNFNNDNRTDSASVTNPPTAPQSIQSNVVDMKNLTANNSTTTVDSQHVSTSQNNSDFNLRGEGYEKMAVFNELERINQGKYTLSSLKNAVSVLASQHRHLGMEWDHVRFHPQVRLKLGMRRQPPQKRVSPLVFQSDLPEKKMIGNLQ</sequence>
<comment type="caution">
    <text evidence="2">The sequence shown here is derived from an EMBL/GenBank/DDBJ whole genome shotgun (WGS) entry which is preliminary data.</text>
</comment>
<feature type="region of interest" description="Disordered" evidence="1">
    <location>
        <begin position="367"/>
        <end position="389"/>
    </location>
</feature>
<feature type="compositionally biased region" description="Polar residues" evidence="1">
    <location>
        <begin position="405"/>
        <end position="422"/>
    </location>
</feature>
<evidence type="ECO:0000256" key="1">
    <source>
        <dbReference type="SAM" id="MobiDB-lite"/>
    </source>
</evidence>
<feature type="region of interest" description="Disordered" evidence="1">
    <location>
        <begin position="405"/>
        <end position="424"/>
    </location>
</feature>
<dbReference type="EMBL" id="JADGJW010000195">
    <property type="protein sequence ID" value="KAJ3222040.1"/>
    <property type="molecule type" value="Genomic_DNA"/>
</dbReference>